<feature type="compositionally biased region" description="Polar residues" evidence="2">
    <location>
        <begin position="131"/>
        <end position="143"/>
    </location>
</feature>
<keyword evidence="1" id="KW-1005">Bacterial flagellum biogenesis</keyword>
<name>A0A974BGR3_SEDHY</name>
<comment type="caution">
    <text evidence="3">The sequence shown here is derived from an EMBL/GenBank/DDBJ whole genome shotgun (WGS) entry which is preliminary data.</text>
</comment>
<protein>
    <submittedName>
        <fullName evidence="3">Flagellar protein FlgN</fullName>
    </submittedName>
</protein>
<accession>A0A974BGR3</accession>
<dbReference type="RefSeq" id="WP_179236270.1">
    <property type="nucleotide sequence ID" value="NZ_JACBNQ010000001.1"/>
</dbReference>
<dbReference type="AlphaFoldDB" id="A0A974BGR3"/>
<dbReference type="GO" id="GO:0044780">
    <property type="term" value="P:bacterial-type flagellum assembly"/>
    <property type="evidence" value="ECO:0007669"/>
    <property type="project" value="InterPro"/>
</dbReference>
<dbReference type="EMBL" id="JACBNQ010000001">
    <property type="protein sequence ID" value="NYB72581.1"/>
    <property type="molecule type" value="Genomic_DNA"/>
</dbReference>
<keyword evidence="3" id="KW-0966">Cell projection</keyword>
<keyword evidence="4" id="KW-1185">Reference proteome</keyword>
<keyword evidence="3" id="KW-0282">Flagellum</keyword>
<dbReference type="SUPFAM" id="SSF140566">
    <property type="entry name" value="FlgN-like"/>
    <property type="match status" value="1"/>
</dbReference>
<evidence type="ECO:0000256" key="2">
    <source>
        <dbReference type="SAM" id="MobiDB-lite"/>
    </source>
</evidence>
<evidence type="ECO:0000313" key="4">
    <source>
        <dbReference type="Proteomes" id="UP000611629"/>
    </source>
</evidence>
<dbReference type="Proteomes" id="UP000611629">
    <property type="component" value="Unassembled WGS sequence"/>
</dbReference>
<evidence type="ECO:0000256" key="1">
    <source>
        <dbReference type="ARBA" id="ARBA00022795"/>
    </source>
</evidence>
<dbReference type="Gene3D" id="1.20.58.300">
    <property type="entry name" value="FlgN-like"/>
    <property type="match status" value="1"/>
</dbReference>
<sequence length="151" mass="17424">MIDILKESADLYKSFLELEYEKYDAVIKNDINTLDDIVSKEQVYYMKMRGVDQKREKLVDAMGCKGMTLKEIIDTDKIKSNGELIEKYNELSEIIQEVKKINSLCKTLIEVRMHKIDDALVQLGEKDKTYSNTTTENKNNSGKSVMLSKKV</sequence>
<reference evidence="3" key="1">
    <citation type="submission" date="2020-07" db="EMBL/GenBank/DDBJ databases">
        <title>Genomic analysis of a strain of Sedimentibacter Hydroxybenzoicus DSM7310.</title>
        <authorList>
            <person name="Ma S."/>
        </authorList>
    </citation>
    <scope>NUCLEOTIDE SEQUENCE</scope>
    <source>
        <strain evidence="3">DSM 7310</strain>
    </source>
</reference>
<proteinExistence type="predicted"/>
<dbReference type="Pfam" id="PF05130">
    <property type="entry name" value="FlgN"/>
    <property type="match status" value="1"/>
</dbReference>
<organism evidence="3 4">
    <name type="scientific">Sedimentibacter hydroxybenzoicus DSM 7310</name>
    <dbReference type="NCBI Taxonomy" id="1123245"/>
    <lineage>
        <taxon>Bacteria</taxon>
        <taxon>Bacillati</taxon>
        <taxon>Bacillota</taxon>
        <taxon>Tissierellia</taxon>
        <taxon>Sedimentibacter</taxon>
    </lineage>
</organism>
<gene>
    <name evidence="3" type="ORF">HZF24_00340</name>
</gene>
<keyword evidence="3" id="KW-0969">Cilium</keyword>
<dbReference type="InterPro" id="IPR007809">
    <property type="entry name" value="FlgN-like"/>
</dbReference>
<dbReference type="InterPro" id="IPR036679">
    <property type="entry name" value="FlgN-like_sf"/>
</dbReference>
<feature type="region of interest" description="Disordered" evidence="2">
    <location>
        <begin position="131"/>
        <end position="151"/>
    </location>
</feature>
<evidence type="ECO:0000313" key="3">
    <source>
        <dbReference type="EMBL" id="NYB72581.1"/>
    </source>
</evidence>